<dbReference type="PANTHER" id="PTHR24421">
    <property type="entry name" value="NITRATE/NITRITE SENSOR PROTEIN NARX-RELATED"/>
    <property type="match status" value="1"/>
</dbReference>
<evidence type="ECO:0000256" key="8">
    <source>
        <dbReference type="ARBA" id="ARBA00023012"/>
    </source>
</evidence>
<dbReference type="EMBL" id="JAUSUZ010000001">
    <property type="protein sequence ID" value="MDQ0364567.1"/>
    <property type="molecule type" value="Genomic_DNA"/>
</dbReference>
<feature type="transmembrane region" description="Helical" evidence="9">
    <location>
        <begin position="71"/>
        <end position="91"/>
    </location>
</feature>
<feature type="domain" description="Signal transduction histidine kinase subgroup 3 dimerisation and phosphoacceptor" evidence="10">
    <location>
        <begin position="188"/>
        <end position="252"/>
    </location>
</feature>
<dbReference type="Gene3D" id="3.30.565.10">
    <property type="entry name" value="Histidine kinase-like ATPase, C-terminal domain"/>
    <property type="match status" value="1"/>
</dbReference>
<dbReference type="AlphaFoldDB" id="A0AAE3VWI1"/>
<dbReference type="CDD" id="cd16917">
    <property type="entry name" value="HATPase_UhpB-NarQ-NarX-like"/>
    <property type="match status" value="1"/>
</dbReference>
<keyword evidence="12" id="KW-1185">Reference proteome</keyword>
<sequence length="394" mass="41502">MISGRKRGRLGYRRGALLAGFGLTVLLDLFIATAQADGGYVVMLLPSLVLAGAGALIWARRYRQGGQLLPVLAIGLSVASVVVTFGTLVLVGGGSTSGTWGLAETVSLLLAIYVVARYGRPAVAWPAGLAVLFALLLQPQRIGFGIEMVVFGMLLVMAGGGVGAIGVWTRFTAGQRERQIATVRAEQRAEFARDLHDFIAHHVTGIVVQAQGARFIAEQDPQRVITALDQIEKAGAETMSAMRRMVGVLRGADAAAPLAPLAGVSDLQPLLEQFSAAGGAQARLFVEGPLDGLPVDVSTSAYRVVMEALTNVRRHAIAPTRADVQLRRTPDWLFVRVTNDGTAAPRATDRRGFGLDGLGERVASVGGWLRAGPGINGGWMVDAALPIAAGEERQ</sequence>
<dbReference type="RefSeq" id="WP_307236077.1">
    <property type="nucleotide sequence ID" value="NZ_JAUSUZ010000001.1"/>
</dbReference>
<dbReference type="GO" id="GO:0000155">
    <property type="term" value="F:phosphorelay sensor kinase activity"/>
    <property type="evidence" value="ECO:0007669"/>
    <property type="project" value="InterPro"/>
</dbReference>
<evidence type="ECO:0000313" key="11">
    <source>
        <dbReference type="EMBL" id="MDQ0364567.1"/>
    </source>
</evidence>
<dbReference type="Gene3D" id="1.20.5.1930">
    <property type="match status" value="1"/>
</dbReference>
<feature type="transmembrane region" description="Helical" evidence="9">
    <location>
        <begin position="38"/>
        <end position="59"/>
    </location>
</feature>
<dbReference type="Proteomes" id="UP001240236">
    <property type="component" value="Unassembled WGS sequence"/>
</dbReference>
<keyword evidence="8" id="KW-0902">Two-component regulatory system</keyword>
<keyword evidence="4" id="KW-0808">Transferase</keyword>
<reference evidence="11 12" key="1">
    <citation type="submission" date="2023-07" db="EMBL/GenBank/DDBJ databases">
        <title>Sequencing the genomes of 1000 actinobacteria strains.</title>
        <authorList>
            <person name="Klenk H.-P."/>
        </authorList>
    </citation>
    <scope>NUCLEOTIDE SEQUENCE [LARGE SCALE GENOMIC DNA]</scope>
    <source>
        <strain evidence="11 12">DSM 44709</strain>
    </source>
</reference>
<keyword evidence="9" id="KW-0472">Membrane</keyword>
<feature type="transmembrane region" description="Helical" evidence="9">
    <location>
        <begin position="148"/>
        <end position="168"/>
    </location>
</feature>
<dbReference type="GO" id="GO:0046983">
    <property type="term" value="F:protein dimerization activity"/>
    <property type="evidence" value="ECO:0007669"/>
    <property type="project" value="InterPro"/>
</dbReference>
<evidence type="ECO:0000256" key="7">
    <source>
        <dbReference type="ARBA" id="ARBA00022840"/>
    </source>
</evidence>
<feature type="transmembrane region" description="Helical" evidence="9">
    <location>
        <begin position="123"/>
        <end position="142"/>
    </location>
</feature>
<gene>
    <name evidence="11" type="ORF">J2S42_001236</name>
</gene>
<feature type="transmembrane region" description="Helical" evidence="9">
    <location>
        <begin position="97"/>
        <end position="116"/>
    </location>
</feature>
<keyword evidence="9" id="KW-0812">Transmembrane</keyword>
<dbReference type="GO" id="GO:0016020">
    <property type="term" value="C:membrane"/>
    <property type="evidence" value="ECO:0007669"/>
    <property type="project" value="InterPro"/>
</dbReference>
<evidence type="ECO:0000256" key="9">
    <source>
        <dbReference type="SAM" id="Phobius"/>
    </source>
</evidence>
<organism evidence="11 12">
    <name type="scientific">Catenuloplanes indicus</name>
    <dbReference type="NCBI Taxonomy" id="137267"/>
    <lineage>
        <taxon>Bacteria</taxon>
        <taxon>Bacillati</taxon>
        <taxon>Actinomycetota</taxon>
        <taxon>Actinomycetes</taxon>
        <taxon>Micromonosporales</taxon>
        <taxon>Micromonosporaceae</taxon>
        <taxon>Catenuloplanes</taxon>
    </lineage>
</organism>
<evidence type="ECO:0000256" key="4">
    <source>
        <dbReference type="ARBA" id="ARBA00022679"/>
    </source>
</evidence>
<evidence type="ECO:0000256" key="6">
    <source>
        <dbReference type="ARBA" id="ARBA00022777"/>
    </source>
</evidence>
<keyword evidence="7" id="KW-0067">ATP-binding</keyword>
<comment type="catalytic activity">
    <reaction evidence="1">
        <text>ATP + protein L-histidine = ADP + protein N-phospho-L-histidine.</text>
        <dbReference type="EC" id="2.7.13.3"/>
    </reaction>
</comment>
<evidence type="ECO:0000256" key="2">
    <source>
        <dbReference type="ARBA" id="ARBA00012438"/>
    </source>
</evidence>
<dbReference type="PANTHER" id="PTHR24421:SF10">
    <property type="entry name" value="NITRATE_NITRITE SENSOR PROTEIN NARQ"/>
    <property type="match status" value="1"/>
</dbReference>
<comment type="caution">
    <text evidence="11">The sequence shown here is derived from an EMBL/GenBank/DDBJ whole genome shotgun (WGS) entry which is preliminary data.</text>
</comment>
<evidence type="ECO:0000256" key="3">
    <source>
        <dbReference type="ARBA" id="ARBA00022553"/>
    </source>
</evidence>
<dbReference type="SUPFAM" id="SSF55874">
    <property type="entry name" value="ATPase domain of HSP90 chaperone/DNA topoisomerase II/histidine kinase"/>
    <property type="match status" value="1"/>
</dbReference>
<evidence type="ECO:0000256" key="5">
    <source>
        <dbReference type="ARBA" id="ARBA00022741"/>
    </source>
</evidence>
<dbReference type="InterPro" id="IPR011712">
    <property type="entry name" value="Sig_transdc_His_kin_sub3_dim/P"/>
</dbReference>
<protein>
    <recommendedName>
        <fullName evidence="2">histidine kinase</fullName>
        <ecNumber evidence="2">2.7.13.3</ecNumber>
    </recommendedName>
</protein>
<dbReference type="GO" id="GO:0005524">
    <property type="term" value="F:ATP binding"/>
    <property type="evidence" value="ECO:0007669"/>
    <property type="project" value="UniProtKB-KW"/>
</dbReference>
<evidence type="ECO:0000256" key="1">
    <source>
        <dbReference type="ARBA" id="ARBA00000085"/>
    </source>
</evidence>
<keyword evidence="3" id="KW-0597">Phosphoprotein</keyword>
<dbReference type="InterPro" id="IPR036890">
    <property type="entry name" value="HATPase_C_sf"/>
</dbReference>
<dbReference type="Pfam" id="PF07730">
    <property type="entry name" value="HisKA_3"/>
    <property type="match status" value="1"/>
</dbReference>
<proteinExistence type="predicted"/>
<dbReference type="EC" id="2.7.13.3" evidence="2"/>
<evidence type="ECO:0000259" key="10">
    <source>
        <dbReference type="Pfam" id="PF07730"/>
    </source>
</evidence>
<keyword evidence="5" id="KW-0547">Nucleotide-binding</keyword>
<keyword evidence="9" id="KW-1133">Transmembrane helix</keyword>
<keyword evidence="6 11" id="KW-0418">Kinase</keyword>
<name>A0AAE3VWI1_9ACTN</name>
<feature type="transmembrane region" description="Helical" evidence="9">
    <location>
        <begin position="12"/>
        <end position="32"/>
    </location>
</feature>
<evidence type="ECO:0000313" key="12">
    <source>
        <dbReference type="Proteomes" id="UP001240236"/>
    </source>
</evidence>
<accession>A0AAE3VWI1</accession>
<dbReference type="InterPro" id="IPR050482">
    <property type="entry name" value="Sensor_HK_TwoCompSys"/>
</dbReference>